<dbReference type="Pfam" id="PF25106">
    <property type="entry name" value="VWA_4"/>
    <property type="match status" value="1"/>
</dbReference>
<feature type="domain" description="Ig-like" evidence="11">
    <location>
        <begin position="824"/>
        <end position="907"/>
    </location>
</feature>
<dbReference type="InterPro" id="IPR013098">
    <property type="entry name" value="Ig_I-set"/>
</dbReference>
<evidence type="ECO:0000256" key="7">
    <source>
        <dbReference type="ARBA" id="ARBA00023180"/>
    </source>
</evidence>
<dbReference type="GO" id="GO:0005576">
    <property type="term" value="C:extracellular region"/>
    <property type="evidence" value="ECO:0007669"/>
    <property type="project" value="UniProtKB-SubCell"/>
</dbReference>
<evidence type="ECO:0000256" key="2">
    <source>
        <dbReference type="ARBA" id="ARBA00004613"/>
    </source>
</evidence>
<dbReference type="InterPro" id="IPR036465">
    <property type="entry name" value="vWFA_dom_sf"/>
</dbReference>
<evidence type="ECO:0000313" key="12">
    <source>
        <dbReference type="EMBL" id="KAF9424428.1"/>
    </source>
</evidence>
<dbReference type="Pfam" id="PF07679">
    <property type="entry name" value="I-set"/>
    <property type="match status" value="4"/>
</dbReference>
<keyword evidence="6" id="KW-1015">Disulfide bond</keyword>
<dbReference type="GO" id="GO:0046872">
    <property type="term" value="F:metal ion binding"/>
    <property type="evidence" value="ECO:0007669"/>
    <property type="project" value="InterPro"/>
</dbReference>
<dbReference type="InterPro" id="IPR003599">
    <property type="entry name" value="Ig_sub"/>
</dbReference>
<dbReference type="InterPro" id="IPR036179">
    <property type="entry name" value="Ig-like_dom_sf"/>
</dbReference>
<dbReference type="PANTHER" id="PTHR11640:SF158">
    <property type="entry name" value="V-SET AND IMMUNOGLOBULIN DOMAIN-CONTAINING PROTEIN 10-LIKE 2"/>
    <property type="match status" value="1"/>
</dbReference>
<dbReference type="SUPFAM" id="SSF54060">
    <property type="entry name" value="His-Me finger endonucleases"/>
    <property type="match status" value="1"/>
</dbReference>
<dbReference type="InterPro" id="IPR003598">
    <property type="entry name" value="Ig_sub2"/>
</dbReference>
<dbReference type="GO" id="GO:0016787">
    <property type="term" value="F:hydrolase activity"/>
    <property type="evidence" value="ECO:0007669"/>
    <property type="project" value="InterPro"/>
</dbReference>
<keyword evidence="13" id="KW-1185">Reference proteome</keyword>
<evidence type="ECO:0000256" key="1">
    <source>
        <dbReference type="ARBA" id="ARBA00004479"/>
    </source>
</evidence>
<comment type="similarity">
    <text evidence="9">Belongs to the hemolin family.</text>
</comment>
<evidence type="ECO:0000256" key="10">
    <source>
        <dbReference type="ARBA" id="ARBA00068688"/>
    </source>
</evidence>
<dbReference type="InterPro" id="IPR007110">
    <property type="entry name" value="Ig-like_dom"/>
</dbReference>
<evidence type="ECO:0000256" key="6">
    <source>
        <dbReference type="ARBA" id="ARBA00023157"/>
    </source>
</evidence>
<evidence type="ECO:0000256" key="3">
    <source>
        <dbReference type="ARBA" id="ARBA00022525"/>
    </source>
</evidence>
<dbReference type="Proteomes" id="UP000648187">
    <property type="component" value="Unassembled WGS sequence"/>
</dbReference>
<dbReference type="PROSITE" id="PS50835">
    <property type="entry name" value="IG_LIKE"/>
    <property type="match status" value="8"/>
</dbReference>
<dbReference type="PANTHER" id="PTHR11640">
    <property type="entry name" value="NEPHRIN"/>
    <property type="match status" value="1"/>
</dbReference>
<evidence type="ECO:0000256" key="4">
    <source>
        <dbReference type="ARBA" id="ARBA00022729"/>
    </source>
</evidence>
<dbReference type="SMART" id="SM00408">
    <property type="entry name" value="IGc2"/>
    <property type="match status" value="7"/>
</dbReference>
<dbReference type="Gene3D" id="3.40.50.410">
    <property type="entry name" value="von Willebrand factor, type A domain"/>
    <property type="match status" value="1"/>
</dbReference>
<reference evidence="12" key="1">
    <citation type="submission" date="2020-08" db="EMBL/GenBank/DDBJ databases">
        <title>Spodoptera exigua strain:BAW_Kor-Di-RS1 Genome sequencing and assembly.</title>
        <authorList>
            <person name="Kim J."/>
            <person name="Nam H.Y."/>
            <person name="Kwon M."/>
            <person name="Choi J.H."/>
            <person name="Cho S.R."/>
            <person name="Kim G.-H."/>
        </authorList>
    </citation>
    <scope>NUCLEOTIDE SEQUENCE</scope>
    <source>
        <strain evidence="12">BAW_Kor-Di-RS1</strain>
        <tissue evidence="12">Whole-body</tissue>
    </source>
</reference>
<evidence type="ECO:0000256" key="9">
    <source>
        <dbReference type="ARBA" id="ARBA00061228"/>
    </source>
</evidence>
<dbReference type="GO" id="GO:0005886">
    <property type="term" value="C:plasma membrane"/>
    <property type="evidence" value="ECO:0007669"/>
    <property type="project" value="TreeGrafter"/>
</dbReference>
<evidence type="ECO:0000256" key="5">
    <source>
        <dbReference type="ARBA" id="ARBA00023136"/>
    </source>
</evidence>
<keyword evidence="3" id="KW-0964">Secreted</keyword>
<evidence type="ECO:0000313" key="13">
    <source>
        <dbReference type="Proteomes" id="UP000648187"/>
    </source>
</evidence>
<comment type="caution">
    <text evidence="12">The sequence shown here is derived from an EMBL/GenBank/DDBJ whole genome shotgun (WGS) entry which is preliminary data.</text>
</comment>
<feature type="domain" description="Ig-like" evidence="11">
    <location>
        <begin position="1002"/>
        <end position="1079"/>
    </location>
</feature>
<sequence>MGDLKNPMTLLDPGIEPNVEVTNQFDIKLFVKMLRRIFPLAVLLVFADVVMKASCTEKGSLTFVIDDTLSMTDDIDHVKRSVDRIMDIVFNEKASVISNMVLVTFNDPDAHVRTRTDKREEFNRALREVYVHNYHNYDCREPSMNGLILALNESNRGSHVYVFTDASAKDHKKAHIAKELCQKKQSQVSFVITGRCTVSYPDKMMSVYYEIAQACSGLAYEVNKNEVSEVLRPITDIISGEKVIITVTTVPAHIYKDIPFDVDDQTEYVIVSVSGKDVYLKLSGPTGRQENLMWNANGKLVDIKPGRYTATVKGESQTSVVIVGRSDFLFKHGFSELKPKTLNDTSLQPIANTNVHLSVLVSDERQTVEILKAQILGMDEKPIRQDLALTKISKGFYITPALITPTERFKVAVIGRVKATGRIIKRIAKIPITPQEPPIKLPDKQAPKAVISEGRETTVEYNSSLKLTCKVTAFPKPKISWYNQQGQLIASKSSMIEYPYDYISYLEMPVAKEDSYICVAVNEEGTKKVSIKVNVKDAFTVVNIRPSVNLEYGKPGTITCDIKSRLPMDIHWYFIDEMSGTKKEIANSNEYSITADKTQLRIKKVDLNSVGKYVCHAYLVNNRNVKKELSQRVEVTGLVPPKIQMHTNIKAIKGRPAVLECKVSGVPIPTIKWHFRGKPSSKFIPLAETGPVIRINNVEAKHGGQYKCVAENALAKDEKVTTLILQEMPKIVSSSSDGSSVYRSTEGDATLKIPCVAVGDPKPSITWKTDGRPIVVPSFKYEIEDGTLVIRDPKVTDTKSYDCVATNEAGSVSTTFKAFIQQKPEVQGVATKKVKLGMPVDIECRVVKGWPKPNIAWYVNNPGKQFVRIDGTTNVIHIAKAENKHTGRYMCLVQNEAGKTAHVTSLTVESQPEIVTKSKSVEAIEGDIAIKIPCEVVGVPQPAITWKRNGAIIMPNAKYSFDNGSLVIQNPNKIDVGNYICEAKNYLGSVSTTTELKLEKRPSTFGTQHFVYILYGKSKKIECEAYRSKSQSLKWFDNTEELHKKYIEIRDASVSNDGNYTCHVSDKQGHSETHTYIVNVGGPPKLLGDNPLNDWRGDVQELVSNCDSKAKPQAHVQWKYNGKEIPENDVHDLGIIYKWGHYTCNVSNPFGSVLKEFNVKSSVCLIPKNLKDAEYMPLALDKNGAWPTWESSKYFSVVEPEETITLSCPNHQNVPNSFKKIPKQTKLKAICYKEDVFLVEGNEYKLSDLQCIHGIQPTVAKKNVKCLAGNSELLKVGYNTGSFLESYEVCFDNSVRMPHYIRNTVTSKSDKVSSAIAWRTYPGIGNSLNEKAFTCKNKLSSCCYAKSQLVEAKDFRYAAEMNTTFIDPLNVVPVWRPCNASQTSWESINKMVREQTIYDEFVAWSGTHTWQRKNGAIVPRYLWKVLNFDEDEIFAIIYVNDRTPTNSDIKCENVCNNDDEPWFKFHLKMLSKVLHCGCYAVYILGPQSRLDNIITNT</sequence>
<feature type="domain" description="Ig-like" evidence="11">
    <location>
        <begin position="729"/>
        <end position="813"/>
    </location>
</feature>
<keyword evidence="8" id="KW-0393">Immunoglobulin domain</keyword>
<accession>A0A835GUQ1</accession>
<organism evidence="12 13">
    <name type="scientific">Spodoptera exigua</name>
    <name type="common">Beet armyworm</name>
    <name type="synonym">Noctua fulgens</name>
    <dbReference type="NCBI Taxonomy" id="7107"/>
    <lineage>
        <taxon>Eukaryota</taxon>
        <taxon>Metazoa</taxon>
        <taxon>Ecdysozoa</taxon>
        <taxon>Arthropoda</taxon>
        <taxon>Hexapoda</taxon>
        <taxon>Insecta</taxon>
        <taxon>Pterygota</taxon>
        <taxon>Neoptera</taxon>
        <taxon>Endopterygota</taxon>
        <taxon>Lepidoptera</taxon>
        <taxon>Glossata</taxon>
        <taxon>Ditrysia</taxon>
        <taxon>Noctuoidea</taxon>
        <taxon>Noctuidae</taxon>
        <taxon>Amphipyrinae</taxon>
        <taxon>Spodoptera</taxon>
    </lineage>
</organism>
<dbReference type="InterPro" id="IPR044929">
    <property type="entry name" value="DNA/RNA_non-sp_Endonuclease_sf"/>
</dbReference>
<dbReference type="GO" id="GO:0032991">
    <property type="term" value="C:protein-containing complex"/>
    <property type="evidence" value="ECO:0007669"/>
    <property type="project" value="UniProtKB-ARBA"/>
</dbReference>
<keyword evidence="5" id="KW-0472">Membrane</keyword>
<gene>
    <name evidence="12" type="ORF">HW555_000567</name>
</gene>
<comment type="subcellular location">
    <subcellularLocation>
        <location evidence="1">Membrane</location>
        <topology evidence="1">Single-pass type I membrane protein</topology>
    </subcellularLocation>
    <subcellularLocation>
        <location evidence="2">Secreted</location>
    </subcellularLocation>
</comment>
<proteinExistence type="inferred from homology"/>
<dbReference type="GO" id="GO:0003676">
    <property type="term" value="F:nucleic acid binding"/>
    <property type="evidence" value="ECO:0007669"/>
    <property type="project" value="InterPro"/>
</dbReference>
<feature type="domain" description="Ig-like" evidence="11">
    <location>
        <begin position="1084"/>
        <end position="1160"/>
    </location>
</feature>
<dbReference type="Pfam" id="PF01223">
    <property type="entry name" value="Endonuclease_NS"/>
    <property type="match status" value="1"/>
</dbReference>
<evidence type="ECO:0000256" key="8">
    <source>
        <dbReference type="ARBA" id="ARBA00023319"/>
    </source>
</evidence>
<dbReference type="SUPFAM" id="SSF48726">
    <property type="entry name" value="Immunoglobulin"/>
    <property type="match status" value="7"/>
</dbReference>
<dbReference type="InterPro" id="IPR001604">
    <property type="entry name" value="Endo_G_ENPP1-like_dom"/>
</dbReference>
<dbReference type="InterPro" id="IPR051275">
    <property type="entry name" value="Cell_adhesion_signaling"/>
</dbReference>
<feature type="domain" description="Ig-like" evidence="11">
    <location>
        <begin position="912"/>
        <end position="999"/>
    </location>
</feature>
<dbReference type="Pfam" id="PF13927">
    <property type="entry name" value="Ig_3"/>
    <property type="match status" value="2"/>
</dbReference>
<dbReference type="GO" id="GO:0005911">
    <property type="term" value="C:cell-cell junction"/>
    <property type="evidence" value="ECO:0007669"/>
    <property type="project" value="TreeGrafter"/>
</dbReference>
<dbReference type="Gene3D" id="3.40.570.10">
    <property type="entry name" value="Extracellular Endonuclease, subunit A"/>
    <property type="match status" value="1"/>
</dbReference>
<feature type="domain" description="Ig-like" evidence="11">
    <location>
        <begin position="537"/>
        <end position="630"/>
    </location>
</feature>
<dbReference type="Gene3D" id="2.60.40.10">
    <property type="entry name" value="Immunoglobulins"/>
    <property type="match status" value="8"/>
</dbReference>
<dbReference type="FunFam" id="2.60.40.10:FF:000032">
    <property type="entry name" value="palladin isoform X1"/>
    <property type="match status" value="1"/>
</dbReference>
<protein>
    <recommendedName>
        <fullName evidence="10">Hemolin</fullName>
    </recommendedName>
</protein>
<name>A0A835GUQ1_SPOEX</name>
<feature type="domain" description="Ig-like" evidence="11">
    <location>
        <begin position="641"/>
        <end position="721"/>
    </location>
</feature>
<dbReference type="SMART" id="SM00409">
    <property type="entry name" value="IG"/>
    <property type="match status" value="7"/>
</dbReference>
<dbReference type="InterPro" id="IPR056861">
    <property type="entry name" value="HMCN1-like_VWA"/>
</dbReference>
<dbReference type="GO" id="GO:0098609">
    <property type="term" value="P:cell-cell adhesion"/>
    <property type="evidence" value="ECO:0007669"/>
    <property type="project" value="TreeGrafter"/>
</dbReference>
<evidence type="ECO:0000259" key="11">
    <source>
        <dbReference type="PROSITE" id="PS50835"/>
    </source>
</evidence>
<dbReference type="GO" id="GO:0050839">
    <property type="term" value="F:cell adhesion molecule binding"/>
    <property type="evidence" value="ECO:0007669"/>
    <property type="project" value="TreeGrafter"/>
</dbReference>
<keyword evidence="7" id="KW-0325">Glycoprotein</keyword>
<dbReference type="InterPro" id="IPR044925">
    <property type="entry name" value="His-Me_finger_sf"/>
</dbReference>
<dbReference type="EMBL" id="JACKWZ010000003">
    <property type="protein sequence ID" value="KAF9424428.1"/>
    <property type="molecule type" value="Genomic_DNA"/>
</dbReference>
<keyword evidence="4" id="KW-0732">Signal</keyword>
<dbReference type="SUPFAM" id="SSF53300">
    <property type="entry name" value="vWA-like"/>
    <property type="match status" value="1"/>
</dbReference>
<feature type="domain" description="Ig-like" evidence="11">
    <location>
        <begin position="447"/>
        <end position="530"/>
    </location>
</feature>
<dbReference type="InterPro" id="IPR013783">
    <property type="entry name" value="Ig-like_fold"/>
</dbReference>